<dbReference type="Proteomes" id="UP000075809">
    <property type="component" value="Unassembled WGS sequence"/>
</dbReference>
<proteinExistence type="predicted"/>
<evidence type="ECO:0000313" key="1">
    <source>
        <dbReference type="EMBL" id="KYQ48742.1"/>
    </source>
</evidence>
<feature type="non-terminal residue" evidence="1">
    <location>
        <position position="1"/>
    </location>
</feature>
<name>A0A151WLH6_9HYME</name>
<sequence length="54" mass="6074">IVYVYELRDKGQYGFLLPSEQIILTAGEETLDSIIAITLKEAKTLKNMSMNLTP</sequence>
<accession>A0A151WLH6</accession>
<gene>
    <name evidence="1" type="ORF">ALC60_12248</name>
</gene>
<reference evidence="1 2" key="1">
    <citation type="submission" date="2015-09" db="EMBL/GenBank/DDBJ databases">
        <title>Trachymyrmex zeteki WGS genome.</title>
        <authorList>
            <person name="Nygaard S."/>
            <person name="Hu H."/>
            <person name="Boomsma J."/>
            <person name="Zhang G."/>
        </authorList>
    </citation>
    <scope>NUCLEOTIDE SEQUENCE [LARGE SCALE GENOMIC DNA]</scope>
    <source>
        <strain evidence="1">Tzet28-1</strain>
        <tissue evidence="1">Whole body</tissue>
    </source>
</reference>
<organism evidence="1 2">
    <name type="scientific">Mycetomoellerius zeteki</name>
    <dbReference type="NCBI Taxonomy" id="64791"/>
    <lineage>
        <taxon>Eukaryota</taxon>
        <taxon>Metazoa</taxon>
        <taxon>Ecdysozoa</taxon>
        <taxon>Arthropoda</taxon>
        <taxon>Hexapoda</taxon>
        <taxon>Insecta</taxon>
        <taxon>Pterygota</taxon>
        <taxon>Neoptera</taxon>
        <taxon>Endopterygota</taxon>
        <taxon>Hymenoptera</taxon>
        <taxon>Apocrita</taxon>
        <taxon>Aculeata</taxon>
        <taxon>Formicoidea</taxon>
        <taxon>Formicidae</taxon>
        <taxon>Myrmicinae</taxon>
        <taxon>Mycetomoellerius</taxon>
    </lineage>
</organism>
<keyword evidence="2" id="KW-1185">Reference proteome</keyword>
<dbReference type="EMBL" id="KQ982959">
    <property type="protein sequence ID" value="KYQ48742.1"/>
    <property type="molecule type" value="Genomic_DNA"/>
</dbReference>
<evidence type="ECO:0000313" key="2">
    <source>
        <dbReference type="Proteomes" id="UP000075809"/>
    </source>
</evidence>
<protein>
    <submittedName>
        <fullName evidence="1">Uncharacterized protein</fullName>
    </submittedName>
</protein>
<dbReference type="AlphaFoldDB" id="A0A151WLH6"/>